<keyword evidence="2" id="KW-1185">Reference proteome</keyword>
<dbReference type="Proteomes" id="UP000799755">
    <property type="component" value="Unassembled WGS sequence"/>
</dbReference>
<evidence type="ECO:0000313" key="1">
    <source>
        <dbReference type="EMBL" id="KAF2476029.1"/>
    </source>
</evidence>
<name>A0ACB6R9N4_9PLEO</name>
<comment type="caution">
    <text evidence="1">The sequence shown here is derived from an EMBL/GenBank/DDBJ whole genome shotgun (WGS) entry which is preliminary data.</text>
</comment>
<proteinExistence type="predicted"/>
<organism evidence="1 2">
    <name type="scientific">Lindgomyces ingoldianus</name>
    <dbReference type="NCBI Taxonomy" id="673940"/>
    <lineage>
        <taxon>Eukaryota</taxon>
        <taxon>Fungi</taxon>
        <taxon>Dikarya</taxon>
        <taxon>Ascomycota</taxon>
        <taxon>Pezizomycotina</taxon>
        <taxon>Dothideomycetes</taxon>
        <taxon>Pleosporomycetidae</taxon>
        <taxon>Pleosporales</taxon>
        <taxon>Lindgomycetaceae</taxon>
        <taxon>Lindgomyces</taxon>
    </lineage>
</organism>
<gene>
    <name evidence="1" type="ORF">BDR25DRAFT_379698</name>
</gene>
<sequence>MACRPLLRIIALYWLCLCARAAGPYQSLGDIFNNQLAHLEQAKPTKNPYLGGQNFGYCCRLAVNESLEIIDGQLQFKPGQIHLSGNISTFLQYQFPCGASYNGSQGQPRQVWVTWRWCNKNCPGWEISKPERYSFWIQPLVAFIIPSVVFCLSIPRRRRIQVPDVLFPRNGSTLSKAVVLPLKATVAFIIVALDILIWLATVLALAGPMLISGIFEAVLDLRVITLLVRKRDISLRDQARLLYAVLIGNLDQSPAWGHMNAITQELPSENYVPAPSVLSYITTTKARLKSMLESQYSFGSTVGAAIIFFMGGFIFALIEIQSTYGISSTAHRLAFGMFWMIIPHVAIVSSVLLAGNNPSSWNCVASQYSSADLDELSHSPGSSTAVDKGRFSLGSSRKWLSSFYAMLYQPSYQSIYHSASLWNRGTNKAMWLSSLSAENSLPSVKSEVLHLGTTKWLFYCIFPAMFLLVIPSLFGIMISYVTPVVGISCRSGAILVYVSAQILLTILWIVDVRLWKRDSKGEFLTLGSPPRGSWAQKLPWYILGFLGVLATFFFSILSTIFTFINLYVNCLCFFPIWHWWDRYNSNAQVYLGSNSDEKINNARRYWTPCGLSATAFLVAAAYIGWWYQRRLRAQFRDLVDNLGTDTLHISHRREVSHQNGARHISSSSAGLPQAQSC</sequence>
<dbReference type="EMBL" id="MU003495">
    <property type="protein sequence ID" value="KAF2476029.1"/>
    <property type="molecule type" value="Genomic_DNA"/>
</dbReference>
<evidence type="ECO:0000313" key="2">
    <source>
        <dbReference type="Proteomes" id="UP000799755"/>
    </source>
</evidence>
<reference evidence="1" key="1">
    <citation type="journal article" date="2020" name="Stud. Mycol.">
        <title>101 Dothideomycetes genomes: a test case for predicting lifestyles and emergence of pathogens.</title>
        <authorList>
            <person name="Haridas S."/>
            <person name="Albert R."/>
            <person name="Binder M."/>
            <person name="Bloem J."/>
            <person name="Labutti K."/>
            <person name="Salamov A."/>
            <person name="Andreopoulos B."/>
            <person name="Baker S."/>
            <person name="Barry K."/>
            <person name="Bills G."/>
            <person name="Bluhm B."/>
            <person name="Cannon C."/>
            <person name="Castanera R."/>
            <person name="Culley D."/>
            <person name="Daum C."/>
            <person name="Ezra D."/>
            <person name="Gonzalez J."/>
            <person name="Henrissat B."/>
            <person name="Kuo A."/>
            <person name="Liang C."/>
            <person name="Lipzen A."/>
            <person name="Lutzoni F."/>
            <person name="Magnuson J."/>
            <person name="Mondo S."/>
            <person name="Nolan M."/>
            <person name="Ohm R."/>
            <person name="Pangilinan J."/>
            <person name="Park H.-J."/>
            <person name="Ramirez L."/>
            <person name="Alfaro M."/>
            <person name="Sun H."/>
            <person name="Tritt A."/>
            <person name="Yoshinaga Y."/>
            <person name="Zwiers L.-H."/>
            <person name="Turgeon B."/>
            <person name="Goodwin S."/>
            <person name="Spatafora J."/>
            <person name="Crous P."/>
            <person name="Grigoriev I."/>
        </authorList>
    </citation>
    <scope>NUCLEOTIDE SEQUENCE</scope>
    <source>
        <strain evidence="1">ATCC 200398</strain>
    </source>
</reference>
<accession>A0ACB6R9N4</accession>
<protein>
    <submittedName>
        <fullName evidence="1">Uncharacterized protein</fullName>
    </submittedName>
</protein>